<organism evidence="1 2">
    <name type="scientific">Phlebia brevispora</name>
    <dbReference type="NCBI Taxonomy" id="194682"/>
    <lineage>
        <taxon>Eukaryota</taxon>
        <taxon>Fungi</taxon>
        <taxon>Dikarya</taxon>
        <taxon>Basidiomycota</taxon>
        <taxon>Agaricomycotina</taxon>
        <taxon>Agaricomycetes</taxon>
        <taxon>Polyporales</taxon>
        <taxon>Meruliaceae</taxon>
        <taxon>Phlebia</taxon>
    </lineage>
</organism>
<dbReference type="Proteomes" id="UP001148662">
    <property type="component" value="Unassembled WGS sequence"/>
</dbReference>
<evidence type="ECO:0000313" key="1">
    <source>
        <dbReference type="EMBL" id="KAJ3543507.1"/>
    </source>
</evidence>
<dbReference type="EMBL" id="JANHOG010001124">
    <property type="protein sequence ID" value="KAJ3543507.1"/>
    <property type="molecule type" value="Genomic_DNA"/>
</dbReference>
<accession>A0ACC1SNW7</accession>
<keyword evidence="2" id="KW-1185">Reference proteome</keyword>
<proteinExistence type="predicted"/>
<sequence length="1029" mass="116161">MMDPDSTTAAVYLLASIPLLLFLSSLFGKHSLRHIPTVGGPSFPVLSYIGVYNFVHNGRKLLQEGYDKYKGGMFKLPMPGRWLVVVTGPKLVDELHKFPDDHVSLLEGIDELIGTKEMFGHSLHSNPYHVAVVRQQLTRHLGTVFPDIRDEIVAAFGDNIPARSDGWVEVPAFRTMRQIIARVSNRVFLGLPYCRNTAYLQLVTSLTADVSKGRKIIPLLPQLLKPLAAKVITDINQRIDTCSEYLHGLIHDRVQDMEKFGDDWADRPNDLLQWLIDEEKRAGGRTDVRDIVRRILSTNFAAIHTSSASFIHALYHLAANPEYLIPLREEIDTVLQEEGWTKAAMSNMRKLDSFMMESQRYNGVNGISVIRKALKDLTFSDGTFIPADTILAAAATPTHMDPANYADPHIFDPWRFSNTREESTGVWNRQYVSTSVDYMSFGLGKHACPGRFFAANELKAMLAHVIVNYDVKFKDEGEASLNEEYAHYRNFRVLLWRKAVAMCACNKDNFCAPVTSEYESEEDVVAMADSDISIIAVYLLASIPLVLFFGSLFSIHNLRYIPTVGGSSLPLLSYLGVYNYLHNGRKILQEGYDKYKGGMFKIPTLARWIVVVTGPRLVDEMHKFSDEYVSFLEGAGDLIGTRYMFGEGFHENPYHVTVIRGQLTRQLVTAFPDIRDEITAAFGEHIPAHTDAWLSVPALPIMRQIVARVSNRVFLGLPYCRNQAYLDLAINFTVDVGKGRSVIPLFPVFLRGLAAKFITNIERRIDTCRGYLQDLIQGRLQDMDKFGNDWADKPNDMLQWLIDEEKKSGTIDVRNVVRMVLAVNFAAIHTSSNSFTHALYHLAANPEFIASLREEVEGILQEEGWTKAAMGKMRKLDSFMRESQRMNGINGISVMRKAMQDLKFSDGTFIPAGTLMVAAATAIHMDEENYMDPDVFNPWRFSDMREEDGSALKHQFVNTSLDYVSFGHGKHACPGRFFAANELKAMMAHVVVNYDVKFKHEGVRPQNKWLALTVVPDPTAEVLFRKHRG</sequence>
<comment type="caution">
    <text evidence="1">The sequence shown here is derived from an EMBL/GenBank/DDBJ whole genome shotgun (WGS) entry which is preliminary data.</text>
</comment>
<reference evidence="1" key="1">
    <citation type="submission" date="2022-07" db="EMBL/GenBank/DDBJ databases">
        <title>Genome Sequence of Phlebia brevispora.</title>
        <authorList>
            <person name="Buettner E."/>
        </authorList>
    </citation>
    <scope>NUCLEOTIDE SEQUENCE</scope>
    <source>
        <strain evidence="1">MPL23</strain>
    </source>
</reference>
<name>A0ACC1SNW7_9APHY</name>
<protein>
    <submittedName>
        <fullName evidence="1">Uncharacterized protein</fullName>
    </submittedName>
</protein>
<evidence type="ECO:0000313" key="2">
    <source>
        <dbReference type="Proteomes" id="UP001148662"/>
    </source>
</evidence>
<gene>
    <name evidence="1" type="ORF">NM688_g5847</name>
</gene>